<dbReference type="AlphaFoldDB" id="V5YNE2"/>
<protein>
    <submittedName>
        <fullName evidence="1">Uncharacterized protein</fullName>
    </submittedName>
</protein>
<reference evidence="1" key="1">
    <citation type="journal article" date="2014" name="Microbiology">
        <title>A 2,4-dichlorophenoxyacetic acid degradation plasmid pM7012 discloses distribution of an unclassified megaplasmid group across bacterial species.</title>
        <authorList>
            <person name="Sakai Y."/>
            <person name="Ogawa N."/>
            <person name="Shimomura Y."/>
            <person name="Fujii T."/>
        </authorList>
    </citation>
    <scope>NUCLEOTIDE SEQUENCE</scope>
    <source>
        <strain evidence="1">M701</strain>
    </source>
</reference>
<proteinExistence type="predicted"/>
<geneLocation type="plasmid" evidence="1">
    <name>pM7012</name>
</geneLocation>
<keyword evidence="1" id="KW-0614">Plasmid</keyword>
<name>V5YNE2_9BURK</name>
<accession>V5YNE2</accession>
<reference evidence="1" key="2">
    <citation type="submission" date="2024-06" db="EMBL/GenBank/DDBJ databases">
        <authorList>
            <person name="Sakai Y."/>
            <person name="Fujii T."/>
        </authorList>
    </citation>
    <scope>NUCLEOTIDE SEQUENCE</scope>
    <source>
        <strain evidence="1">M701</strain>
        <plasmid evidence="1">pM7012</plasmid>
    </source>
</reference>
<organism evidence="1">
    <name type="scientific">Burkholderia sp. M701</name>
    <dbReference type="NCBI Taxonomy" id="326454"/>
    <lineage>
        <taxon>Bacteria</taxon>
        <taxon>Pseudomonadati</taxon>
        <taxon>Pseudomonadota</taxon>
        <taxon>Betaproteobacteria</taxon>
        <taxon>Burkholderiales</taxon>
        <taxon>Burkholderiaceae</taxon>
        <taxon>Burkholderia</taxon>
    </lineage>
</organism>
<evidence type="ECO:0000313" key="1">
    <source>
        <dbReference type="EMBL" id="BAO18922.1"/>
    </source>
</evidence>
<dbReference type="EMBL" id="AB853026">
    <property type="protein sequence ID" value="BAO18922.1"/>
    <property type="molecule type" value="Genomic_DNA"/>
</dbReference>
<sequence>MPTSSSVPTLFISLRKRHAEFLLGHRFHVPRCRSMDIGGSVIHIHAPVPVEEKCVVIDCPTCERPRRAFAAFYEWYGATVTCAGCGEQWADGERVPRPFYRNWRDDNRAMAIRQLGRLGLPA</sequence>